<proteinExistence type="predicted"/>
<dbReference type="Pfam" id="PF26138">
    <property type="entry name" value="DUF8040"/>
    <property type="match status" value="1"/>
</dbReference>
<sequence>MSVEEQLGIFLYTCVTGLSSRHVAERFQHSTDTITKNFKEILFYFSRAPFYTSQV</sequence>
<reference evidence="2 3" key="1">
    <citation type="submission" date="2014-04" db="EMBL/GenBank/DDBJ databases">
        <authorList>
            <consortium name="DOE Joint Genome Institute"/>
            <person name="Kuo A."/>
            <person name="Kohler A."/>
            <person name="Nagy L.G."/>
            <person name="Floudas D."/>
            <person name="Copeland A."/>
            <person name="Barry K.W."/>
            <person name="Cichocki N."/>
            <person name="Veneault-Fourrey C."/>
            <person name="LaButti K."/>
            <person name="Lindquist E.A."/>
            <person name="Lipzen A."/>
            <person name="Lundell T."/>
            <person name="Morin E."/>
            <person name="Murat C."/>
            <person name="Sun H."/>
            <person name="Tunlid A."/>
            <person name="Henrissat B."/>
            <person name="Grigoriev I.V."/>
            <person name="Hibbett D.S."/>
            <person name="Martin F."/>
            <person name="Nordberg H.P."/>
            <person name="Cantor M.N."/>
            <person name="Hua S.X."/>
        </authorList>
    </citation>
    <scope>NUCLEOTIDE SEQUENCE [LARGE SCALE GENOMIC DNA]</scope>
    <source>
        <strain evidence="2 3">Foug A</strain>
    </source>
</reference>
<dbReference type="InterPro" id="IPR058353">
    <property type="entry name" value="DUF8040"/>
</dbReference>
<dbReference type="EMBL" id="KN822013">
    <property type="protein sequence ID" value="KIM67388.1"/>
    <property type="molecule type" value="Genomic_DNA"/>
</dbReference>
<name>A0A0C3A147_9AGAM</name>
<organism evidence="2 3">
    <name type="scientific">Scleroderma citrinum Foug A</name>
    <dbReference type="NCBI Taxonomy" id="1036808"/>
    <lineage>
        <taxon>Eukaryota</taxon>
        <taxon>Fungi</taxon>
        <taxon>Dikarya</taxon>
        <taxon>Basidiomycota</taxon>
        <taxon>Agaricomycotina</taxon>
        <taxon>Agaricomycetes</taxon>
        <taxon>Agaricomycetidae</taxon>
        <taxon>Boletales</taxon>
        <taxon>Sclerodermatineae</taxon>
        <taxon>Sclerodermataceae</taxon>
        <taxon>Scleroderma</taxon>
    </lineage>
</organism>
<protein>
    <recommendedName>
        <fullName evidence="1">DUF8040 domain-containing protein</fullName>
    </recommendedName>
</protein>
<dbReference type="Proteomes" id="UP000053989">
    <property type="component" value="Unassembled WGS sequence"/>
</dbReference>
<evidence type="ECO:0000313" key="3">
    <source>
        <dbReference type="Proteomes" id="UP000053989"/>
    </source>
</evidence>
<evidence type="ECO:0000313" key="2">
    <source>
        <dbReference type="EMBL" id="KIM67388.1"/>
    </source>
</evidence>
<reference evidence="3" key="2">
    <citation type="submission" date="2015-01" db="EMBL/GenBank/DDBJ databases">
        <title>Evolutionary Origins and Diversification of the Mycorrhizal Mutualists.</title>
        <authorList>
            <consortium name="DOE Joint Genome Institute"/>
            <consortium name="Mycorrhizal Genomics Consortium"/>
            <person name="Kohler A."/>
            <person name="Kuo A."/>
            <person name="Nagy L.G."/>
            <person name="Floudas D."/>
            <person name="Copeland A."/>
            <person name="Barry K.W."/>
            <person name="Cichocki N."/>
            <person name="Veneault-Fourrey C."/>
            <person name="LaButti K."/>
            <person name="Lindquist E.A."/>
            <person name="Lipzen A."/>
            <person name="Lundell T."/>
            <person name="Morin E."/>
            <person name="Murat C."/>
            <person name="Riley R."/>
            <person name="Ohm R."/>
            <person name="Sun H."/>
            <person name="Tunlid A."/>
            <person name="Henrissat B."/>
            <person name="Grigoriev I.V."/>
            <person name="Hibbett D.S."/>
            <person name="Martin F."/>
        </authorList>
    </citation>
    <scope>NUCLEOTIDE SEQUENCE [LARGE SCALE GENOMIC DNA]</scope>
    <source>
        <strain evidence="3">Foug A</strain>
    </source>
</reference>
<keyword evidence="3" id="KW-1185">Reference proteome</keyword>
<dbReference type="OrthoDB" id="2430314at2759"/>
<evidence type="ECO:0000259" key="1">
    <source>
        <dbReference type="Pfam" id="PF26138"/>
    </source>
</evidence>
<feature type="domain" description="DUF8040" evidence="1">
    <location>
        <begin position="1"/>
        <end position="43"/>
    </location>
</feature>
<dbReference type="AlphaFoldDB" id="A0A0C3A147"/>
<accession>A0A0C3A147</accession>
<gene>
    <name evidence="2" type="ORF">SCLCIDRAFT_108233</name>
</gene>
<dbReference type="InParanoid" id="A0A0C3A147"/>
<dbReference type="HOGENOM" id="CLU_200854_1_0_1"/>